<keyword evidence="4" id="KW-0809">Transit peptide</keyword>
<dbReference type="STRING" id="906689.A0A2I0WUE3"/>
<keyword evidence="3" id="KW-0934">Plastid</keyword>
<dbReference type="Pfam" id="PF01722">
    <property type="entry name" value="BolA"/>
    <property type="match status" value="1"/>
</dbReference>
<organism evidence="7 8">
    <name type="scientific">Dendrobium catenatum</name>
    <dbReference type="NCBI Taxonomy" id="906689"/>
    <lineage>
        <taxon>Eukaryota</taxon>
        <taxon>Viridiplantae</taxon>
        <taxon>Streptophyta</taxon>
        <taxon>Embryophyta</taxon>
        <taxon>Tracheophyta</taxon>
        <taxon>Spermatophyta</taxon>
        <taxon>Magnoliopsida</taxon>
        <taxon>Liliopsida</taxon>
        <taxon>Asparagales</taxon>
        <taxon>Orchidaceae</taxon>
        <taxon>Epidendroideae</taxon>
        <taxon>Malaxideae</taxon>
        <taxon>Dendrobiinae</taxon>
        <taxon>Dendrobium</taxon>
    </lineage>
</organism>
<dbReference type="InterPro" id="IPR003808">
    <property type="entry name" value="Fe-S_metab-assoc_dom"/>
</dbReference>
<dbReference type="Gene3D" id="3.90.1010.10">
    <property type="match status" value="1"/>
</dbReference>
<evidence type="ECO:0000256" key="2">
    <source>
        <dbReference type="ARBA" id="ARBA00022528"/>
    </source>
</evidence>
<dbReference type="Pfam" id="PF02657">
    <property type="entry name" value="SufE"/>
    <property type="match status" value="1"/>
</dbReference>
<gene>
    <name evidence="7" type="ORF">MA16_Dca000612</name>
</gene>
<keyword evidence="8" id="KW-1185">Reference proteome</keyword>
<evidence type="ECO:0000256" key="5">
    <source>
        <dbReference type="SAM" id="MobiDB-lite"/>
    </source>
</evidence>
<evidence type="ECO:0000259" key="6">
    <source>
        <dbReference type="Pfam" id="PF02657"/>
    </source>
</evidence>
<name>A0A2I0WUE3_9ASPA</name>
<dbReference type="SUPFAM" id="SSF82649">
    <property type="entry name" value="SufE/NifU"/>
    <property type="match status" value="1"/>
</dbReference>
<dbReference type="GO" id="GO:0016226">
    <property type="term" value="P:iron-sulfur cluster assembly"/>
    <property type="evidence" value="ECO:0007669"/>
    <property type="project" value="TreeGrafter"/>
</dbReference>
<evidence type="ECO:0000256" key="4">
    <source>
        <dbReference type="ARBA" id="ARBA00022946"/>
    </source>
</evidence>
<dbReference type="InterPro" id="IPR036065">
    <property type="entry name" value="BolA-like_sf"/>
</dbReference>
<dbReference type="OrthoDB" id="411584at2759"/>
<proteinExistence type="predicted"/>
<reference evidence="7 8" key="1">
    <citation type="journal article" date="2016" name="Sci. Rep.">
        <title>The Dendrobium catenatum Lindl. genome sequence provides insights into polysaccharide synthase, floral development and adaptive evolution.</title>
        <authorList>
            <person name="Zhang G.Q."/>
            <person name="Xu Q."/>
            <person name="Bian C."/>
            <person name="Tsai W.C."/>
            <person name="Yeh C.M."/>
            <person name="Liu K.W."/>
            <person name="Yoshida K."/>
            <person name="Zhang L.S."/>
            <person name="Chang S.B."/>
            <person name="Chen F."/>
            <person name="Shi Y."/>
            <person name="Su Y.Y."/>
            <person name="Zhang Y.Q."/>
            <person name="Chen L.J."/>
            <person name="Yin Y."/>
            <person name="Lin M."/>
            <person name="Huang H."/>
            <person name="Deng H."/>
            <person name="Wang Z.W."/>
            <person name="Zhu S.L."/>
            <person name="Zhao X."/>
            <person name="Deng C."/>
            <person name="Niu S.C."/>
            <person name="Huang J."/>
            <person name="Wang M."/>
            <person name="Liu G.H."/>
            <person name="Yang H.J."/>
            <person name="Xiao X.J."/>
            <person name="Hsiao Y.Y."/>
            <person name="Wu W.L."/>
            <person name="Chen Y.Y."/>
            <person name="Mitsuda N."/>
            <person name="Ohme-Takagi M."/>
            <person name="Luo Y.B."/>
            <person name="Van de Peer Y."/>
            <person name="Liu Z.J."/>
        </authorList>
    </citation>
    <scope>NUCLEOTIDE SEQUENCE [LARGE SCALE GENOMIC DNA]</scope>
    <source>
        <tissue evidence="7">The whole plant</tissue>
    </source>
</reference>
<dbReference type="PANTHER" id="PTHR46230:SF3">
    <property type="entry name" value="SUFE-LIKE PROTEIN 1, CHLOROPLASTIC_MITOCHONDRIAL"/>
    <property type="match status" value="1"/>
</dbReference>
<reference evidence="7 8" key="2">
    <citation type="journal article" date="2017" name="Nature">
        <title>The Apostasia genome and the evolution of orchids.</title>
        <authorList>
            <person name="Zhang G.Q."/>
            <person name="Liu K.W."/>
            <person name="Li Z."/>
            <person name="Lohaus R."/>
            <person name="Hsiao Y.Y."/>
            <person name="Niu S.C."/>
            <person name="Wang J.Y."/>
            <person name="Lin Y.C."/>
            <person name="Xu Q."/>
            <person name="Chen L.J."/>
            <person name="Yoshida K."/>
            <person name="Fujiwara S."/>
            <person name="Wang Z.W."/>
            <person name="Zhang Y.Q."/>
            <person name="Mitsuda N."/>
            <person name="Wang M."/>
            <person name="Liu G.H."/>
            <person name="Pecoraro L."/>
            <person name="Huang H.X."/>
            <person name="Xiao X.J."/>
            <person name="Lin M."/>
            <person name="Wu X.Y."/>
            <person name="Wu W.L."/>
            <person name="Chen Y.Y."/>
            <person name="Chang S.B."/>
            <person name="Sakamoto S."/>
            <person name="Ohme-Takagi M."/>
            <person name="Yagi M."/>
            <person name="Zeng S.J."/>
            <person name="Shen C.Y."/>
            <person name="Yeh C.M."/>
            <person name="Luo Y.B."/>
            <person name="Tsai W.C."/>
            <person name="Van de Peer Y."/>
            <person name="Liu Z.J."/>
        </authorList>
    </citation>
    <scope>NUCLEOTIDE SEQUENCE [LARGE SCALE GENOMIC DNA]</scope>
    <source>
        <tissue evidence="7">The whole plant</tissue>
    </source>
</reference>
<dbReference type="EMBL" id="KZ502442">
    <property type="protein sequence ID" value="PKU79267.1"/>
    <property type="molecule type" value="Genomic_DNA"/>
</dbReference>
<feature type="compositionally biased region" description="Low complexity" evidence="5">
    <location>
        <begin position="70"/>
        <end position="79"/>
    </location>
</feature>
<feature type="region of interest" description="Disordered" evidence="5">
    <location>
        <begin position="58"/>
        <end position="83"/>
    </location>
</feature>
<dbReference type="SUPFAM" id="SSF82657">
    <property type="entry name" value="BolA-like"/>
    <property type="match status" value="1"/>
</dbReference>
<evidence type="ECO:0000256" key="3">
    <source>
        <dbReference type="ARBA" id="ARBA00022640"/>
    </source>
</evidence>
<protein>
    <submittedName>
        <fullName evidence="7">SufE-like protein, chloroplastic</fullName>
    </submittedName>
</protein>
<feature type="domain" description="Fe-S metabolism associated" evidence="6">
    <location>
        <begin position="104"/>
        <end position="219"/>
    </location>
</feature>
<dbReference type="FunFam" id="3.30.300.90:FF:000004">
    <property type="entry name" value="SufE-like protein, chloroplastic"/>
    <property type="match status" value="1"/>
</dbReference>
<keyword evidence="2" id="KW-0150">Chloroplast</keyword>
<evidence type="ECO:0000256" key="1">
    <source>
        <dbReference type="ARBA" id="ARBA00004229"/>
    </source>
</evidence>
<sequence length="416" mass="46326">MSSLSTSLRLFSPKFSQNPNRKPFQTIHKTLLLSPHHFFLFRCPISFHRLCAPSSSQLFTPHSHSEQEQSDSSSGSSPSSDDDVLKLLPPALREIVSLFQSVGDEPKAKYQQLLYYGSQLPALDPRFRNDDHRVHGCVSQVWVRAFPDPTDPAAVRFEAYSDSALTRGLAALLVLGLSGSPASVIASVPREFILLLGLQHGLTPSRNNGFLNMLLLMQKKARELHFLRENVDLDDEEKNLTTNVNGWRPLDYAESKKEIEGSSAGAEEYSVSKDKDVKVEIESVDDRGIALEEKFDARIDNDWRVKDENVDGDHSSLNIVGGTRGERIKKVLERALSPVELVVEDISHLHAGHAGIQGSTSGETHFKVRVVSEEFDGKSMVKRHRLVYDLLQDELQSGLHSLSIVAKTPSESKRPS</sequence>
<comment type="subcellular location">
    <subcellularLocation>
        <location evidence="1">Plastid</location>
        <location evidence="1">Chloroplast</location>
    </subcellularLocation>
</comment>
<dbReference type="AlphaFoldDB" id="A0A2I0WUE3"/>
<dbReference type="InterPro" id="IPR002634">
    <property type="entry name" value="BolA"/>
</dbReference>
<evidence type="ECO:0000313" key="7">
    <source>
        <dbReference type="EMBL" id="PKU79267.1"/>
    </source>
</evidence>
<dbReference type="Proteomes" id="UP000233837">
    <property type="component" value="Unassembled WGS sequence"/>
</dbReference>
<accession>A0A2I0WUE3</accession>
<dbReference type="PANTHER" id="PTHR46230">
    <property type="match status" value="1"/>
</dbReference>
<dbReference type="Gene3D" id="3.30.300.90">
    <property type="entry name" value="BolA-like"/>
    <property type="match status" value="1"/>
</dbReference>
<dbReference type="GO" id="GO:0009507">
    <property type="term" value="C:chloroplast"/>
    <property type="evidence" value="ECO:0007669"/>
    <property type="project" value="UniProtKB-SubCell"/>
</dbReference>
<evidence type="ECO:0000313" key="8">
    <source>
        <dbReference type="Proteomes" id="UP000233837"/>
    </source>
</evidence>